<feature type="chain" id="PRO_5047422810" evidence="1">
    <location>
        <begin position="22"/>
        <end position="733"/>
    </location>
</feature>
<dbReference type="Pfam" id="PF19313">
    <property type="entry name" value="DUF5916"/>
    <property type="match status" value="1"/>
</dbReference>
<dbReference type="SUPFAM" id="SSF49344">
    <property type="entry name" value="CBD9-like"/>
    <property type="match status" value="1"/>
</dbReference>
<feature type="signal peptide" evidence="1">
    <location>
        <begin position="1"/>
        <end position="21"/>
    </location>
</feature>
<accession>A0ABW3Q454</accession>
<gene>
    <name evidence="4" type="ORF">ACFQ4C_01840</name>
</gene>
<dbReference type="Gene3D" id="2.60.40.1190">
    <property type="match status" value="1"/>
</dbReference>
<dbReference type="Proteomes" id="UP001597116">
    <property type="component" value="Unassembled WGS sequence"/>
</dbReference>
<reference evidence="5" key="1">
    <citation type="journal article" date="2019" name="Int. J. Syst. Evol. Microbiol.">
        <title>The Global Catalogue of Microorganisms (GCM) 10K type strain sequencing project: providing services to taxonomists for standard genome sequencing and annotation.</title>
        <authorList>
            <consortium name="The Broad Institute Genomics Platform"/>
            <consortium name="The Broad Institute Genome Sequencing Center for Infectious Disease"/>
            <person name="Wu L."/>
            <person name="Ma J."/>
        </authorList>
    </citation>
    <scope>NUCLEOTIDE SEQUENCE [LARGE SCALE GENOMIC DNA]</scope>
    <source>
        <strain evidence="5">CCUG 55608</strain>
    </source>
</reference>
<feature type="domain" description="DUF5916" evidence="3">
    <location>
        <begin position="248"/>
        <end position="346"/>
    </location>
</feature>
<evidence type="ECO:0000256" key="1">
    <source>
        <dbReference type="SAM" id="SignalP"/>
    </source>
</evidence>
<dbReference type="InterPro" id="IPR010502">
    <property type="entry name" value="Carb-bd_dom_fam9"/>
</dbReference>
<dbReference type="InterPro" id="IPR045670">
    <property type="entry name" value="DUF5916"/>
</dbReference>
<evidence type="ECO:0000259" key="2">
    <source>
        <dbReference type="Pfam" id="PF06452"/>
    </source>
</evidence>
<dbReference type="Pfam" id="PF06452">
    <property type="entry name" value="CBM9_1"/>
    <property type="match status" value="1"/>
</dbReference>
<keyword evidence="5" id="KW-1185">Reference proteome</keyword>
<keyword evidence="1" id="KW-0732">Signal</keyword>
<evidence type="ECO:0000313" key="4">
    <source>
        <dbReference type="EMBL" id="MFD1139826.1"/>
    </source>
</evidence>
<sequence length="733" mass="84333">MKLFRILLPFLFVCTSLFAQKKNEAYQYHIRQTIPTDRTPHIKIDGVMDEQAWLEAETATDFFMVLPMDTSFAKLRTDVKMTYDQQNFYIIAVCYYARKPDSSWADRPFVQSLRRDWEFQKNDNFIFFMDPFDDQTNGFTFGTNAVGAQWDGLLYEGGRANLSWDNKWYSAVKNYEDRYVFEAAIPFKSIRYKKGITRWGINFSRNDLLTTEKSSWAPVPRQFPTASLAYTGSILWDQAPPQVGPNISVIPYVLGGLSRNYQTDKPTAYRGDAGVDAKVAITSSLNLDLTVNPDFSQVDVDQQVTNLDRFELFFPERRQFFLENGDQLSNFGYANIRPFFSRRIGLGVPIRFGARLSGKLNKDWRIGLMDMQTGKVDETGLPAQNFAVVALQRRVFSRSNIGAIFINKESLNYEPELGKPTYSKYNRNFGLEYNLASSNNVWTGKAILLKSFDPANSNRSLVHAANLLYTTRKWIVGWQHEYVGQNYSAEVGYVPRRGYVRFNPTASYLMFPKGGSVLSHGPQLSSAYIYNESFRQTDNETMALYTTTFRSRSVLSFWASQSYIRLLAPFDPTNTGRDTLARGTEHRWKTIGADYISKPQSLFTYSVSARYGGYYAEGTRLNLVTALGYRFQPYVSLALTANYNEIRLPEPLTTAKFWLVGPRIDLTMTNNLFFTTFVQYNEQARNVNLNTRLQWRYAPVSDLFIVYTDNYLPGSLSVKNRALVLKLTYWWNV</sequence>
<dbReference type="CDD" id="cd09618">
    <property type="entry name" value="CBM9_like_2"/>
    <property type="match status" value="1"/>
</dbReference>
<organism evidence="4 5">
    <name type="scientific">Larkinella insperata</name>
    <dbReference type="NCBI Taxonomy" id="332158"/>
    <lineage>
        <taxon>Bacteria</taxon>
        <taxon>Pseudomonadati</taxon>
        <taxon>Bacteroidota</taxon>
        <taxon>Cytophagia</taxon>
        <taxon>Cytophagales</taxon>
        <taxon>Spirosomataceae</taxon>
        <taxon>Larkinella</taxon>
    </lineage>
</organism>
<feature type="domain" description="Carbohydrate-binding" evidence="2">
    <location>
        <begin position="44"/>
        <end position="208"/>
    </location>
</feature>
<proteinExistence type="predicted"/>
<name>A0ABW3Q454_9BACT</name>
<dbReference type="RefSeq" id="WP_265990503.1">
    <property type="nucleotide sequence ID" value="NZ_CP110973.1"/>
</dbReference>
<evidence type="ECO:0000259" key="3">
    <source>
        <dbReference type="Pfam" id="PF19313"/>
    </source>
</evidence>
<comment type="caution">
    <text evidence="4">The sequence shown here is derived from an EMBL/GenBank/DDBJ whole genome shotgun (WGS) entry which is preliminary data.</text>
</comment>
<evidence type="ECO:0000313" key="5">
    <source>
        <dbReference type="Proteomes" id="UP001597116"/>
    </source>
</evidence>
<protein>
    <submittedName>
        <fullName evidence="4">DUF5916 domain-containing protein</fullName>
    </submittedName>
</protein>
<dbReference type="EMBL" id="JBHTLP010000001">
    <property type="protein sequence ID" value="MFD1139826.1"/>
    <property type="molecule type" value="Genomic_DNA"/>
</dbReference>